<keyword evidence="9" id="KW-0408">Iron</keyword>
<dbReference type="PANTHER" id="PTHR43160:SF3">
    <property type="entry name" value="ACONITATE HYDRATASE, MITOCHONDRIAL"/>
    <property type="match status" value="1"/>
</dbReference>
<evidence type="ECO:0000256" key="11">
    <source>
        <dbReference type="ARBA" id="ARBA00023239"/>
    </source>
</evidence>
<dbReference type="NCBIfam" id="NF005558">
    <property type="entry name" value="PRK07229.1"/>
    <property type="match status" value="1"/>
</dbReference>
<dbReference type="InterPro" id="IPR001030">
    <property type="entry name" value="Acoase/IPM_deHydtase_lsu_aba"/>
</dbReference>
<dbReference type="InterPro" id="IPR015928">
    <property type="entry name" value="Aconitase/3IPM_dehydase_swvl"/>
</dbReference>
<dbReference type="FunFam" id="3.20.19.10:FF:000002">
    <property type="entry name" value="Aconitate hydratase, mitochondrial"/>
    <property type="match status" value="1"/>
</dbReference>
<feature type="domain" description="Aconitase/3-isopropylmalate dehydratase large subunit alpha/beta/alpha" evidence="16">
    <location>
        <begin position="38"/>
        <end position="480"/>
    </location>
</feature>
<evidence type="ECO:0000256" key="1">
    <source>
        <dbReference type="ARBA" id="ARBA00001966"/>
    </source>
</evidence>
<dbReference type="UniPathway" id="UPA00223">
    <property type="reaction ID" value="UER00718"/>
</dbReference>
<comment type="similarity">
    <text evidence="3">Belongs to the aconitase/IPM isomerase family.</text>
</comment>
<dbReference type="EMBL" id="FQXS01000008">
    <property type="protein sequence ID" value="SHH74850.1"/>
    <property type="molecule type" value="Genomic_DNA"/>
</dbReference>
<dbReference type="SUPFAM" id="SSF52016">
    <property type="entry name" value="LeuD/IlvD-like"/>
    <property type="match status" value="1"/>
</dbReference>
<keyword evidence="10" id="KW-0411">Iron-sulfur</keyword>
<evidence type="ECO:0000313" key="19">
    <source>
        <dbReference type="Proteomes" id="UP000184139"/>
    </source>
</evidence>
<comment type="catalytic activity">
    <reaction evidence="12">
        <text>citrate = D-threo-isocitrate</text>
        <dbReference type="Rhea" id="RHEA:10336"/>
        <dbReference type="ChEBI" id="CHEBI:15562"/>
        <dbReference type="ChEBI" id="CHEBI:16947"/>
        <dbReference type="EC" id="4.2.1.3"/>
    </reaction>
</comment>
<dbReference type="Pfam" id="PF00694">
    <property type="entry name" value="Aconitase_C"/>
    <property type="match status" value="1"/>
</dbReference>
<evidence type="ECO:0000313" key="18">
    <source>
        <dbReference type="EMBL" id="SHH74850.1"/>
    </source>
</evidence>
<keyword evidence="11" id="KW-0456">Lyase</keyword>
<evidence type="ECO:0000259" key="17">
    <source>
        <dbReference type="Pfam" id="PF00694"/>
    </source>
</evidence>
<dbReference type="OrthoDB" id="9764318at2"/>
<keyword evidence="8" id="KW-0809">Transit peptide</keyword>
<dbReference type="InterPro" id="IPR018136">
    <property type="entry name" value="Aconitase_4Fe-4S_BS"/>
</dbReference>
<dbReference type="FunFam" id="3.40.1060.10:FF:000001">
    <property type="entry name" value="Aconitate hydratase, mitochondrial"/>
    <property type="match status" value="1"/>
</dbReference>
<dbReference type="GO" id="GO:0006099">
    <property type="term" value="P:tricarboxylic acid cycle"/>
    <property type="evidence" value="ECO:0007669"/>
    <property type="project" value="UniProtKB-UniPathway"/>
</dbReference>
<dbReference type="PROSITE" id="PS01244">
    <property type="entry name" value="ACONITASE_2"/>
    <property type="match status" value="1"/>
</dbReference>
<reference evidence="18 19" key="1">
    <citation type="submission" date="2016-11" db="EMBL/GenBank/DDBJ databases">
        <authorList>
            <person name="Jaros S."/>
            <person name="Januszkiewicz K."/>
            <person name="Wedrychowicz H."/>
        </authorList>
    </citation>
    <scope>NUCLEOTIDE SEQUENCE [LARGE SCALE GENOMIC DNA]</scope>
    <source>
        <strain evidence="18 19">DSM 9705</strain>
    </source>
</reference>
<dbReference type="STRING" id="1121409.SAMN02745124_01708"/>
<dbReference type="RefSeq" id="WP_073375152.1">
    <property type="nucleotide sequence ID" value="NZ_FQXS01000008.1"/>
</dbReference>
<dbReference type="GO" id="GO:0003994">
    <property type="term" value="F:aconitate hydratase activity"/>
    <property type="evidence" value="ECO:0007669"/>
    <property type="project" value="UniProtKB-EC"/>
</dbReference>
<feature type="domain" description="Aconitase A/isopropylmalate dehydratase small subunit swivel" evidence="17">
    <location>
        <begin position="562"/>
        <end position="688"/>
    </location>
</feature>
<dbReference type="Gene3D" id="3.20.19.10">
    <property type="entry name" value="Aconitase, domain 4"/>
    <property type="match status" value="1"/>
</dbReference>
<dbReference type="InterPro" id="IPR036008">
    <property type="entry name" value="Aconitase_4Fe-4S_dom"/>
</dbReference>
<dbReference type="InterPro" id="IPR015932">
    <property type="entry name" value="Aconitase_dom2"/>
</dbReference>
<dbReference type="NCBIfam" id="TIGR01340">
    <property type="entry name" value="aconitase_mito"/>
    <property type="match status" value="1"/>
</dbReference>
<dbReference type="GO" id="GO:0051539">
    <property type="term" value="F:4 iron, 4 sulfur cluster binding"/>
    <property type="evidence" value="ECO:0007669"/>
    <property type="project" value="InterPro"/>
</dbReference>
<evidence type="ECO:0000256" key="9">
    <source>
        <dbReference type="ARBA" id="ARBA00023004"/>
    </source>
</evidence>
<dbReference type="PRINTS" id="PR00415">
    <property type="entry name" value="ACONITASE"/>
</dbReference>
<evidence type="ECO:0000256" key="8">
    <source>
        <dbReference type="ARBA" id="ARBA00022946"/>
    </source>
</evidence>
<evidence type="ECO:0000256" key="4">
    <source>
        <dbReference type="ARBA" id="ARBA00012926"/>
    </source>
</evidence>
<dbReference type="EC" id="4.2.1.3" evidence="4"/>
<dbReference type="InterPro" id="IPR050926">
    <property type="entry name" value="Aconitase/IPM_isomerase"/>
</dbReference>
<evidence type="ECO:0000256" key="15">
    <source>
        <dbReference type="ARBA" id="ARBA00031977"/>
    </source>
</evidence>
<dbReference type="AlphaFoldDB" id="A0A1M5VI23"/>
<evidence type="ECO:0000256" key="3">
    <source>
        <dbReference type="ARBA" id="ARBA00007185"/>
    </source>
</evidence>
<protein>
    <recommendedName>
        <fullName evidence="5">Aconitate hydratase A</fullName>
        <ecNumber evidence="4">4.2.1.3</ecNumber>
    </recommendedName>
    <alternativeName>
        <fullName evidence="13">Citrate hydro-lyase</fullName>
    </alternativeName>
    <alternativeName>
        <fullName evidence="15">Iron-responsive protein-like</fullName>
    </alternativeName>
    <alternativeName>
        <fullName evidence="14">RNA-binding protein</fullName>
    </alternativeName>
</protein>
<dbReference type="GO" id="GO:0005829">
    <property type="term" value="C:cytosol"/>
    <property type="evidence" value="ECO:0007669"/>
    <property type="project" value="TreeGrafter"/>
</dbReference>
<dbReference type="InterPro" id="IPR006248">
    <property type="entry name" value="Aconitase_mito-like"/>
</dbReference>
<keyword evidence="19" id="KW-1185">Reference proteome</keyword>
<accession>A0A1M5VI23</accession>
<organism evidence="18 19">
    <name type="scientific">Desulfofustis glycolicus DSM 9705</name>
    <dbReference type="NCBI Taxonomy" id="1121409"/>
    <lineage>
        <taxon>Bacteria</taxon>
        <taxon>Pseudomonadati</taxon>
        <taxon>Thermodesulfobacteriota</taxon>
        <taxon>Desulfobulbia</taxon>
        <taxon>Desulfobulbales</taxon>
        <taxon>Desulfocapsaceae</taxon>
        <taxon>Desulfofustis</taxon>
    </lineage>
</organism>
<evidence type="ECO:0000256" key="7">
    <source>
        <dbReference type="ARBA" id="ARBA00022723"/>
    </source>
</evidence>
<gene>
    <name evidence="18" type="ORF">SAMN02745124_01708</name>
</gene>
<dbReference type="Gene3D" id="3.40.1060.10">
    <property type="entry name" value="Aconitase, Domain 2"/>
    <property type="match status" value="1"/>
</dbReference>
<evidence type="ECO:0000256" key="12">
    <source>
        <dbReference type="ARBA" id="ARBA00023501"/>
    </source>
</evidence>
<keyword evidence="7" id="KW-0479">Metal-binding</keyword>
<evidence type="ECO:0000259" key="16">
    <source>
        <dbReference type="Pfam" id="PF00330"/>
    </source>
</evidence>
<dbReference type="Gene3D" id="3.30.499.10">
    <property type="entry name" value="Aconitase, domain 3"/>
    <property type="match status" value="2"/>
</dbReference>
<evidence type="ECO:0000256" key="10">
    <source>
        <dbReference type="ARBA" id="ARBA00023014"/>
    </source>
</evidence>
<proteinExistence type="inferred from homology"/>
<evidence type="ECO:0000256" key="13">
    <source>
        <dbReference type="ARBA" id="ARBA00029682"/>
    </source>
</evidence>
<evidence type="ECO:0000256" key="2">
    <source>
        <dbReference type="ARBA" id="ARBA00004717"/>
    </source>
</evidence>
<evidence type="ECO:0000256" key="14">
    <source>
        <dbReference type="ARBA" id="ARBA00031081"/>
    </source>
</evidence>
<dbReference type="InterPro" id="IPR000573">
    <property type="entry name" value="AconitaseA/IPMdHydase_ssu_swvl"/>
</dbReference>
<comment type="pathway">
    <text evidence="2">Carbohydrate metabolism; tricarboxylic acid cycle; isocitrate from oxaloacetate: step 2/2.</text>
</comment>
<dbReference type="GO" id="GO:0046872">
    <property type="term" value="F:metal ion binding"/>
    <property type="evidence" value="ECO:0007669"/>
    <property type="project" value="UniProtKB-KW"/>
</dbReference>
<sequence>MNNSVDSTPAFIEAVYQTMERNLEAVRHRLQRPLSYAEKILYGHLADPGGAELSAGRSYIKTKPDRVALQDATAQMAILQFMLADKDEAAVPVTVHCDHLIKAQTGAAPDLTMARNDNREVYDFLTSAAKRYGFGCWLPGAGIIHQVVLERYAFPGLMLLGTDSHTPNAGGLGSFAAGVGGADAVDVMVGMPWEVLHPEIVGVRLTGHLSGWTAPKDIILKLLGLLTCAGGTNRVFEYIGDGADTISCTGKATICNMGAELGATTSLFPFDREMADYLRAAGRQEAADLAESYRHLLRADPEVIADPESCFDLIVDIDLSTLEPQIVGPHSPDRITTVSKMKQHIADSGCPSTIKATLIGSCTNSSYEDMGRIAAMARQIAARGVKLKTPLLLTPGSDQVKATIDRDGLLADLEAIGATLLANACGPCIGQWQRDDIKPGEVNSIMTSYNRNFPKRNDGNAETCCFIGSPETALAYALFGNFDNNPFTTPITAPDGSTFQLADPGPVDKVPAQGLMTSDEGFIAPLDDRSDQSVLVDPDSERLALLAPFEPWDALDFRNLHLLLKATGKCTTDHISPAGPWLRFRGHLDNISNNLFSGAVNSFTGVAGSGVSQLTGEEKPFSELAREYQATGNGWIAVGDENYGEGSSREHAAMCPRHLGCKAVITRSFARIHETNLKKQGVLPLTFVDKSDYEKIQEGDRIDVKKLVDIAPGSEVTAVLNHRDGTSESLLLKHSLNDEQIAWFKAGSALNHLRAA</sequence>
<evidence type="ECO:0000256" key="5">
    <source>
        <dbReference type="ARBA" id="ARBA00019378"/>
    </source>
</evidence>
<keyword evidence="6" id="KW-0816">Tricarboxylic acid cycle</keyword>
<name>A0A1M5VI23_9BACT</name>
<dbReference type="Pfam" id="PF00330">
    <property type="entry name" value="Aconitase"/>
    <property type="match status" value="1"/>
</dbReference>
<dbReference type="PANTHER" id="PTHR43160">
    <property type="entry name" value="ACONITATE HYDRATASE B"/>
    <property type="match status" value="1"/>
</dbReference>
<evidence type="ECO:0000256" key="6">
    <source>
        <dbReference type="ARBA" id="ARBA00022532"/>
    </source>
</evidence>
<dbReference type="FunFam" id="3.30.499.10:FF:000004">
    <property type="entry name" value="Aconitate hydratase, mitochondrial"/>
    <property type="match status" value="1"/>
</dbReference>
<dbReference type="InterPro" id="IPR015931">
    <property type="entry name" value="Acnase/IPM_dHydase_lsu_aba_1/3"/>
</dbReference>
<dbReference type="SUPFAM" id="SSF53732">
    <property type="entry name" value="Aconitase iron-sulfur domain"/>
    <property type="match status" value="1"/>
</dbReference>
<dbReference type="Proteomes" id="UP000184139">
    <property type="component" value="Unassembled WGS sequence"/>
</dbReference>
<comment type="cofactor">
    <cofactor evidence="1">
        <name>[4Fe-4S] cluster</name>
        <dbReference type="ChEBI" id="CHEBI:49883"/>
    </cofactor>
</comment>